<protein>
    <recommendedName>
        <fullName evidence="1">AB hydrolase-1 domain-containing protein</fullName>
    </recommendedName>
</protein>
<dbReference type="AlphaFoldDB" id="A0A1Z4KKU0"/>
<dbReference type="SUPFAM" id="SSF53474">
    <property type="entry name" value="alpha/beta-Hydrolases"/>
    <property type="match status" value="1"/>
</dbReference>
<dbReference type="PANTHER" id="PTHR43798">
    <property type="entry name" value="MONOACYLGLYCEROL LIPASE"/>
    <property type="match status" value="1"/>
</dbReference>
<proteinExistence type="predicted"/>
<evidence type="ECO:0000313" key="2">
    <source>
        <dbReference type="EMBL" id="BAY69523.1"/>
    </source>
</evidence>
<sequence length="275" mass="31078">MDTLLRNARRKLSQGLLFWREAGEGIPVVLLHGAWHESSQWVEVMESLSQSFHCFAPDLLGFGESEKPNINYSIDLEVECIAEFFQALKLEKVYLLGDSLGAWIAASYALKYPEQVYGLVLLAPEGVKIEGQVQNCQKMRQLIKRSPLLFKIMRSLSFLTKIFGLDKKIEQDWQTRQILLQNPTAAKLLFQRQQPEIEAELLQSYLSKLEIPVLVLQGGKDTPDALARSQVYTKLIPQAELKIIAHAESNLPESCVGLVAGEIREFITNSQSYPC</sequence>
<dbReference type="InterPro" id="IPR029058">
    <property type="entry name" value="AB_hydrolase_fold"/>
</dbReference>
<dbReference type="InterPro" id="IPR050266">
    <property type="entry name" value="AB_hydrolase_sf"/>
</dbReference>
<dbReference type="InterPro" id="IPR000073">
    <property type="entry name" value="AB_hydrolase_1"/>
</dbReference>
<dbReference type="PRINTS" id="PR00111">
    <property type="entry name" value="ABHYDROLASE"/>
</dbReference>
<dbReference type="Gene3D" id="3.40.50.1820">
    <property type="entry name" value="alpha/beta hydrolase"/>
    <property type="match status" value="1"/>
</dbReference>
<evidence type="ECO:0000259" key="1">
    <source>
        <dbReference type="Pfam" id="PF00561"/>
    </source>
</evidence>
<dbReference type="EMBL" id="AP018216">
    <property type="protein sequence ID" value="BAY69523.1"/>
    <property type="molecule type" value="Genomic_DNA"/>
</dbReference>
<dbReference type="Pfam" id="PF00561">
    <property type="entry name" value="Abhydrolase_1"/>
    <property type="match status" value="1"/>
</dbReference>
<reference evidence="2 3" key="1">
    <citation type="submission" date="2017-06" db="EMBL/GenBank/DDBJ databases">
        <title>Genome sequencing of cyanobaciteial culture collection at National Institute for Environmental Studies (NIES).</title>
        <authorList>
            <person name="Hirose Y."/>
            <person name="Shimura Y."/>
            <person name="Fujisawa T."/>
            <person name="Nakamura Y."/>
            <person name="Kawachi M."/>
        </authorList>
    </citation>
    <scope>NUCLEOTIDE SEQUENCE [LARGE SCALE GENOMIC DNA]</scope>
    <source>
        <strain evidence="2 3">NIES-23</strain>
    </source>
</reference>
<accession>A0A1Z4KKU0</accession>
<organism evidence="2 3">
    <name type="scientific">Trichormus variabilis NIES-23</name>
    <dbReference type="NCBI Taxonomy" id="1973479"/>
    <lineage>
        <taxon>Bacteria</taxon>
        <taxon>Bacillati</taxon>
        <taxon>Cyanobacteriota</taxon>
        <taxon>Cyanophyceae</taxon>
        <taxon>Nostocales</taxon>
        <taxon>Nostocaceae</taxon>
        <taxon>Trichormus</taxon>
    </lineage>
</organism>
<gene>
    <name evidence="2" type="ORF">NIES23_23170</name>
</gene>
<dbReference type="Proteomes" id="UP000217507">
    <property type="component" value="Chromosome"/>
</dbReference>
<name>A0A1Z4KKU0_ANAVA</name>
<evidence type="ECO:0000313" key="3">
    <source>
        <dbReference type="Proteomes" id="UP000217507"/>
    </source>
</evidence>
<feature type="domain" description="AB hydrolase-1" evidence="1">
    <location>
        <begin position="27"/>
        <end position="248"/>
    </location>
</feature>